<feature type="region of interest" description="Disordered" evidence="5">
    <location>
        <begin position="721"/>
        <end position="745"/>
    </location>
</feature>
<keyword evidence="6" id="KW-0812">Transmembrane</keyword>
<dbReference type="OrthoDB" id="688481at2759"/>
<keyword evidence="1 7" id="KW-0732">Signal</keyword>
<reference evidence="10" key="1">
    <citation type="journal article" date="2019" name="Gigascience">
        <title>De novo genome assembly of the endangered Acer yangbiense, a plant species with extremely small populations endemic to Yunnan Province, China.</title>
        <authorList>
            <person name="Yang J."/>
            <person name="Wariss H.M."/>
            <person name="Tao L."/>
            <person name="Zhang R."/>
            <person name="Yun Q."/>
            <person name="Hollingsworth P."/>
            <person name="Dao Z."/>
            <person name="Luo G."/>
            <person name="Guo H."/>
            <person name="Ma Y."/>
            <person name="Sun W."/>
        </authorList>
    </citation>
    <scope>NUCLEOTIDE SEQUENCE [LARGE SCALE GENOMIC DNA]</scope>
    <source>
        <strain evidence="10">cv. Malutang</strain>
    </source>
</reference>
<feature type="compositionally biased region" description="Pro residues" evidence="5">
    <location>
        <begin position="220"/>
        <end position="240"/>
    </location>
</feature>
<feature type="transmembrane region" description="Helical" evidence="6">
    <location>
        <begin position="416"/>
        <end position="438"/>
    </location>
</feature>
<feature type="domain" description="Gnk2-homologous" evidence="8">
    <location>
        <begin position="26"/>
        <end position="129"/>
    </location>
</feature>
<dbReference type="InterPro" id="IPR010255">
    <property type="entry name" value="Haem_peroxidase_sf"/>
</dbReference>
<keyword evidence="2" id="KW-0677">Repeat</keyword>
<comment type="catalytic activity">
    <reaction evidence="3">
        <text>L-seryl-[protein] + ATP = O-phospho-L-seryl-[protein] + ADP + H(+)</text>
        <dbReference type="Rhea" id="RHEA:17989"/>
        <dbReference type="Rhea" id="RHEA-COMP:9863"/>
        <dbReference type="Rhea" id="RHEA-COMP:11604"/>
        <dbReference type="ChEBI" id="CHEBI:15378"/>
        <dbReference type="ChEBI" id="CHEBI:29999"/>
        <dbReference type="ChEBI" id="CHEBI:30616"/>
        <dbReference type="ChEBI" id="CHEBI:83421"/>
        <dbReference type="ChEBI" id="CHEBI:456216"/>
    </reaction>
</comment>
<dbReference type="SUPFAM" id="SSF48113">
    <property type="entry name" value="Heme-dependent peroxidases"/>
    <property type="match status" value="2"/>
</dbReference>
<comment type="catalytic activity">
    <reaction evidence="4">
        <text>L-threonyl-[protein] + ATP = O-phospho-L-threonyl-[protein] + ADP + H(+)</text>
        <dbReference type="Rhea" id="RHEA:46608"/>
        <dbReference type="Rhea" id="RHEA-COMP:11060"/>
        <dbReference type="Rhea" id="RHEA-COMP:11605"/>
        <dbReference type="ChEBI" id="CHEBI:15378"/>
        <dbReference type="ChEBI" id="CHEBI:30013"/>
        <dbReference type="ChEBI" id="CHEBI:30616"/>
        <dbReference type="ChEBI" id="CHEBI:61977"/>
        <dbReference type="ChEBI" id="CHEBI:456216"/>
    </reaction>
</comment>
<evidence type="ECO:0000256" key="1">
    <source>
        <dbReference type="ARBA" id="ARBA00022729"/>
    </source>
</evidence>
<dbReference type="AlphaFoldDB" id="A0A5C7I5X3"/>
<dbReference type="PANTHER" id="PTHR32099:SF42">
    <property type="entry name" value="CYSTEINE-RICH RECEPTOR-LIKE PROTEIN KINASE 9-RELATED"/>
    <property type="match status" value="1"/>
</dbReference>
<evidence type="ECO:0000256" key="4">
    <source>
        <dbReference type="ARBA" id="ARBA00047951"/>
    </source>
</evidence>
<dbReference type="InterPro" id="IPR002902">
    <property type="entry name" value="GNK2"/>
</dbReference>
<dbReference type="PROSITE" id="PS51473">
    <property type="entry name" value="GNK2"/>
    <property type="match status" value="1"/>
</dbReference>
<dbReference type="CDD" id="cd23509">
    <property type="entry name" value="Gnk2-like"/>
    <property type="match status" value="1"/>
</dbReference>
<feature type="signal peptide" evidence="7">
    <location>
        <begin position="1"/>
        <end position="23"/>
    </location>
</feature>
<feature type="region of interest" description="Disordered" evidence="5">
    <location>
        <begin position="217"/>
        <end position="248"/>
    </location>
</feature>
<dbReference type="Gene3D" id="3.30.430.20">
    <property type="entry name" value="Gnk2 domain, C-X8-C-X2-C motif"/>
    <property type="match status" value="2"/>
</dbReference>
<keyword evidence="6" id="KW-0472">Membrane</keyword>
<evidence type="ECO:0000313" key="9">
    <source>
        <dbReference type="EMBL" id="TXG64923.1"/>
    </source>
</evidence>
<keyword evidence="6" id="KW-1133">Transmembrane helix</keyword>
<gene>
    <name evidence="9" type="ORF">EZV62_011917</name>
</gene>
<dbReference type="GO" id="GO:0006979">
    <property type="term" value="P:response to oxidative stress"/>
    <property type="evidence" value="ECO:0007669"/>
    <property type="project" value="InterPro"/>
</dbReference>
<evidence type="ECO:0000256" key="2">
    <source>
        <dbReference type="ARBA" id="ARBA00022737"/>
    </source>
</evidence>
<protein>
    <recommendedName>
        <fullName evidence="8">Gnk2-homologous domain-containing protein</fullName>
    </recommendedName>
</protein>
<evidence type="ECO:0000256" key="6">
    <source>
        <dbReference type="SAM" id="Phobius"/>
    </source>
</evidence>
<keyword evidence="10" id="KW-1185">Reference proteome</keyword>
<dbReference type="Proteomes" id="UP000323000">
    <property type="component" value="Chromosome 4"/>
</dbReference>
<sequence length="745" mass="83647">MALFHLDHVFAFVICILISSGVAQPIYVYHFCTNTRNYTANSAFPANLNVTLVSLQSNATRSNGFYNTSTGQSLDRANGLFLCRGDVSTELCQSCVKVASDDIINRCSRQKEAIIWYDMCMLRYSNESIFSDMVEKPVMDARNIYNVADPSQFNITLAALMNRLVNQACTPDIMQSDCRICLSRRVSQIPDCCNGKMGGRVYGPSCNIRFETYPFNTLASPPPTSPSPPENATPPPPPPASSTNSSENGQISSEIIISITIPTVVFAVFVSSSCYFLLTRRARRKNKYAKKGNDANLLREVFDRMGLEGRDTMALSVAHMIWSRTKIRSALNLVTDPELHRYVMLYAVVGQQFSYGNYKQIRGEKSVSFDHTDKDAFLRNYAISHQRFLELGFEVDQVQMRVIQLLISWMARMAKMVVAVLLGVIARMMLASRTLYYADLLREVFDRMGLEGRDTMALSVAHMIRSALNLVTDPELRRYVMLYAVDKDAFLRNYAISHQRFLELGFEVDQVQTGVIQLLISWMARMAKMVVAVLLGVIARMMLASRTLYYADLLREVFDHMGLEGRDTMALSVAHMIWSRTKIRSALNLVTDPELCRYVMLYAVVGQGCIFEKLCHLASAVFGAWIRGGSSTNGSDTIAYQLDGEDGKNVGCSVAWSDSKDDNQDSLRLESETALVTNPKPCRYVMLYAEDAFLRDYAISHQWFLELGFEVNQVQTGSDTIPYQPDGENGGCSAAWSDSRDDVDF</sequence>
<dbReference type="InterPro" id="IPR038408">
    <property type="entry name" value="GNK2_sf"/>
</dbReference>
<dbReference type="InterPro" id="IPR002207">
    <property type="entry name" value="Peroxidase_I"/>
</dbReference>
<evidence type="ECO:0000256" key="5">
    <source>
        <dbReference type="SAM" id="MobiDB-lite"/>
    </source>
</evidence>
<dbReference type="PANTHER" id="PTHR32099">
    <property type="entry name" value="CYSTEINE-RICH REPEAT SECRETORY PROTEIN"/>
    <property type="match status" value="1"/>
</dbReference>
<evidence type="ECO:0000256" key="7">
    <source>
        <dbReference type="SAM" id="SignalP"/>
    </source>
</evidence>
<name>A0A5C7I5X3_9ROSI</name>
<comment type="caution">
    <text evidence="9">The sequence shown here is derived from an EMBL/GenBank/DDBJ whole genome shotgun (WGS) entry which is preliminary data.</text>
</comment>
<dbReference type="GO" id="GO:0004601">
    <property type="term" value="F:peroxidase activity"/>
    <property type="evidence" value="ECO:0007669"/>
    <property type="project" value="InterPro"/>
</dbReference>
<feature type="chain" id="PRO_5022999649" description="Gnk2-homologous domain-containing protein" evidence="7">
    <location>
        <begin position="24"/>
        <end position="745"/>
    </location>
</feature>
<dbReference type="Pfam" id="PF01657">
    <property type="entry name" value="Stress-antifung"/>
    <property type="match status" value="1"/>
</dbReference>
<dbReference type="GO" id="GO:0020037">
    <property type="term" value="F:heme binding"/>
    <property type="evidence" value="ECO:0007669"/>
    <property type="project" value="InterPro"/>
</dbReference>
<dbReference type="EMBL" id="VAHF01000004">
    <property type="protein sequence ID" value="TXG64923.1"/>
    <property type="molecule type" value="Genomic_DNA"/>
</dbReference>
<accession>A0A5C7I5X3</accession>
<dbReference type="FunFam" id="3.30.430.20:FF:000013">
    <property type="entry name" value="Cysteine-rich RLK (RECEPTOR-like protein kinase) 23"/>
    <property type="match status" value="1"/>
</dbReference>
<organism evidence="9 10">
    <name type="scientific">Acer yangbiense</name>
    <dbReference type="NCBI Taxonomy" id="1000413"/>
    <lineage>
        <taxon>Eukaryota</taxon>
        <taxon>Viridiplantae</taxon>
        <taxon>Streptophyta</taxon>
        <taxon>Embryophyta</taxon>
        <taxon>Tracheophyta</taxon>
        <taxon>Spermatophyta</taxon>
        <taxon>Magnoliopsida</taxon>
        <taxon>eudicotyledons</taxon>
        <taxon>Gunneridae</taxon>
        <taxon>Pentapetalae</taxon>
        <taxon>rosids</taxon>
        <taxon>malvids</taxon>
        <taxon>Sapindales</taxon>
        <taxon>Sapindaceae</taxon>
        <taxon>Hippocastanoideae</taxon>
        <taxon>Acereae</taxon>
        <taxon>Acer</taxon>
    </lineage>
</organism>
<dbReference type="PRINTS" id="PR00459">
    <property type="entry name" value="ASPEROXIDASE"/>
</dbReference>
<evidence type="ECO:0000313" key="10">
    <source>
        <dbReference type="Proteomes" id="UP000323000"/>
    </source>
</evidence>
<evidence type="ECO:0000256" key="3">
    <source>
        <dbReference type="ARBA" id="ARBA00047558"/>
    </source>
</evidence>
<evidence type="ECO:0000259" key="8">
    <source>
        <dbReference type="PROSITE" id="PS51473"/>
    </source>
</evidence>
<feature type="transmembrane region" description="Helical" evidence="6">
    <location>
        <begin position="255"/>
        <end position="278"/>
    </location>
</feature>
<proteinExistence type="predicted"/>